<dbReference type="InterPro" id="IPR037245">
    <property type="entry name" value="FIP-RBD_C_sf"/>
</dbReference>
<evidence type="ECO:0000256" key="9">
    <source>
        <dbReference type="SAM" id="MobiDB-lite"/>
    </source>
</evidence>
<dbReference type="PANTHER" id="PTHR15726">
    <property type="entry name" value="RAB11-FAMILY INTERACTING PROTEIN"/>
    <property type="match status" value="1"/>
</dbReference>
<protein>
    <submittedName>
        <fullName evidence="11">Rab-binding domain FIP-RBD</fullName>
    </submittedName>
</protein>
<evidence type="ECO:0000256" key="7">
    <source>
        <dbReference type="ARBA" id="ARBA00023136"/>
    </source>
</evidence>
<dbReference type="GO" id="GO:0032154">
    <property type="term" value="C:cleavage furrow"/>
    <property type="evidence" value="ECO:0007669"/>
    <property type="project" value="UniProtKB-SubCell"/>
</dbReference>
<dbReference type="Proteomes" id="UP000325440">
    <property type="component" value="Unassembled WGS sequence"/>
</dbReference>
<dbReference type="PANTHER" id="PTHR15726:SF7">
    <property type="entry name" value="NUCLEAR FALLOUT, ISOFORM J"/>
    <property type="match status" value="1"/>
</dbReference>
<evidence type="ECO:0000256" key="6">
    <source>
        <dbReference type="ARBA" id="ARBA00023054"/>
    </source>
</evidence>
<keyword evidence="12" id="KW-1185">Reference proteome</keyword>
<comment type="subcellular location">
    <subcellularLocation>
        <location evidence="2">Cleavage furrow</location>
    </subcellularLocation>
    <subcellularLocation>
        <location evidence="1">Midbody</location>
    </subcellularLocation>
    <subcellularLocation>
        <location evidence="3">Recycling endosome membrane</location>
        <topology evidence="3">Peripheral membrane protein</topology>
    </subcellularLocation>
</comment>
<evidence type="ECO:0000256" key="8">
    <source>
        <dbReference type="SAM" id="Coils"/>
    </source>
</evidence>
<organism evidence="11 12">
    <name type="scientific">Cinara cedri</name>
    <dbReference type="NCBI Taxonomy" id="506608"/>
    <lineage>
        <taxon>Eukaryota</taxon>
        <taxon>Metazoa</taxon>
        <taxon>Ecdysozoa</taxon>
        <taxon>Arthropoda</taxon>
        <taxon>Hexapoda</taxon>
        <taxon>Insecta</taxon>
        <taxon>Pterygota</taxon>
        <taxon>Neoptera</taxon>
        <taxon>Paraneoptera</taxon>
        <taxon>Hemiptera</taxon>
        <taxon>Sternorrhyncha</taxon>
        <taxon>Aphidomorpha</taxon>
        <taxon>Aphidoidea</taxon>
        <taxon>Aphididae</taxon>
        <taxon>Lachninae</taxon>
        <taxon>Cinara</taxon>
    </lineage>
</organism>
<dbReference type="GO" id="GO:0055038">
    <property type="term" value="C:recycling endosome membrane"/>
    <property type="evidence" value="ECO:0007669"/>
    <property type="project" value="UniProtKB-SubCell"/>
</dbReference>
<dbReference type="Gene3D" id="1.20.5.2440">
    <property type="match status" value="1"/>
</dbReference>
<sequence>MFQTPLRSPATEPPQQLSDRPKSDVTARMMAPKIQEDENIVNNNNNNKTDGPGFQLNIEDTTAVVHGGNTDSNSTNNSQFSSMSDEESYECYGEGDMETSSPVTNVFTNGVESLNTNTLGLKRNTWLRTSLRRTTNGNSAEILPNRKWGSMRHSSGKRISSNALASELYRSSSFNSSGRSSICDTPDDVYSDTSIEEDVLDLNNKVQVLQKQMSALADNQHLTDERYARTKEENAALQARVHMLEEQLRDTELRCEERLASEERRHRELVTRVDREKQLHVDNCAIRLQSIEAANDNLRVEAEKCKSALDLMRNEKTLLEQRVSDLDVGAQSFKDEIRLLEAEIKKLKLRERDNEKIIDGLTKELELSRLEKEAMVTELRAPSPYVTELTAQLESLKHQNRSLKDSYDELQASSIAKGIERGRLLLTESPSLASELDGLTHDDMKTALKDQQEVNDQLRTYIDNILLNIVENHPELLEVKQNL</sequence>
<dbReference type="InterPro" id="IPR057316">
    <property type="entry name" value="Rab11-FIP3/4_dom"/>
</dbReference>
<feature type="coiled-coil region" evidence="8">
    <location>
        <begin position="288"/>
        <end position="357"/>
    </location>
</feature>
<keyword evidence="4" id="KW-0813">Transport</keyword>
<evidence type="ECO:0000313" key="11">
    <source>
        <dbReference type="EMBL" id="VVC42372.1"/>
    </source>
</evidence>
<name>A0A5E4NGS1_9HEMI</name>
<keyword evidence="6 8" id="KW-0175">Coiled coil</keyword>
<evidence type="ECO:0000256" key="5">
    <source>
        <dbReference type="ARBA" id="ARBA00022753"/>
    </source>
</evidence>
<accession>A0A5E4NGS1</accession>
<evidence type="ECO:0000256" key="1">
    <source>
        <dbReference type="ARBA" id="ARBA00004214"/>
    </source>
</evidence>
<feature type="coiled-coil region" evidence="8">
    <location>
        <begin position="386"/>
        <end position="413"/>
    </location>
</feature>
<dbReference type="Pfam" id="PF25450">
    <property type="entry name" value="Rab11-FIP3"/>
    <property type="match status" value="1"/>
</dbReference>
<evidence type="ECO:0000256" key="3">
    <source>
        <dbReference type="ARBA" id="ARBA00004654"/>
    </source>
</evidence>
<feature type="coiled-coil region" evidence="8">
    <location>
        <begin position="199"/>
        <end position="254"/>
    </location>
</feature>
<feature type="domain" description="FIP-RBD" evidence="10">
    <location>
        <begin position="418"/>
        <end position="480"/>
    </location>
</feature>
<proteinExistence type="predicted"/>
<gene>
    <name evidence="11" type="ORF">CINCED_3A024443</name>
</gene>
<evidence type="ECO:0000313" key="12">
    <source>
        <dbReference type="Proteomes" id="UP000325440"/>
    </source>
</evidence>
<dbReference type="GO" id="GO:0032456">
    <property type="term" value="P:endocytic recycling"/>
    <property type="evidence" value="ECO:0007669"/>
    <property type="project" value="TreeGrafter"/>
</dbReference>
<keyword evidence="5" id="KW-0967">Endosome</keyword>
<evidence type="ECO:0000256" key="4">
    <source>
        <dbReference type="ARBA" id="ARBA00022448"/>
    </source>
</evidence>
<evidence type="ECO:0000256" key="2">
    <source>
        <dbReference type="ARBA" id="ARBA00004626"/>
    </source>
</evidence>
<keyword evidence="7" id="KW-0472">Membrane</keyword>
<dbReference type="Pfam" id="PF09457">
    <property type="entry name" value="RBD-FIP"/>
    <property type="match status" value="1"/>
</dbReference>
<feature type="region of interest" description="Disordered" evidence="9">
    <location>
        <begin position="1"/>
        <end position="52"/>
    </location>
</feature>
<dbReference type="EMBL" id="CABPRJ010001949">
    <property type="protein sequence ID" value="VVC42372.1"/>
    <property type="molecule type" value="Genomic_DNA"/>
</dbReference>
<dbReference type="SUPFAM" id="SSF144270">
    <property type="entry name" value="Eferin C-derminal domain-like"/>
    <property type="match status" value="1"/>
</dbReference>
<evidence type="ECO:0000259" key="10">
    <source>
        <dbReference type="PROSITE" id="PS51511"/>
    </source>
</evidence>
<dbReference type="InterPro" id="IPR019018">
    <property type="entry name" value="Rab-bd_FIP-RBD"/>
</dbReference>
<dbReference type="InterPro" id="IPR051977">
    <property type="entry name" value="Rab11-interacting_regulator"/>
</dbReference>
<dbReference type="GO" id="GO:0030139">
    <property type="term" value="C:endocytic vesicle"/>
    <property type="evidence" value="ECO:0007669"/>
    <property type="project" value="TreeGrafter"/>
</dbReference>
<reference evidence="11 12" key="1">
    <citation type="submission" date="2019-08" db="EMBL/GenBank/DDBJ databases">
        <authorList>
            <person name="Alioto T."/>
            <person name="Alioto T."/>
            <person name="Gomez Garrido J."/>
        </authorList>
    </citation>
    <scope>NUCLEOTIDE SEQUENCE [LARGE SCALE GENOMIC DNA]</scope>
</reference>
<dbReference type="OrthoDB" id="418358at2759"/>
<dbReference type="GO" id="GO:0030496">
    <property type="term" value="C:midbody"/>
    <property type="evidence" value="ECO:0007669"/>
    <property type="project" value="UniProtKB-SubCell"/>
</dbReference>
<dbReference type="PROSITE" id="PS51511">
    <property type="entry name" value="FIP_RBD"/>
    <property type="match status" value="1"/>
</dbReference>
<dbReference type="AlphaFoldDB" id="A0A5E4NGS1"/>
<dbReference type="GO" id="GO:0032465">
    <property type="term" value="P:regulation of cytokinesis"/>
    <property type="evidence" value="ECO:0007669"/>
    <property type="project" value="TreeGrafter"/>
</dbReference>